<dbReference type="PANTHER" id="PTHR42982">
    <property type="entry name" value="SEC-INDEPENDENT PROTEIN TRANSLOCASE PROTEIN TATA"/>
    <property type="match status" value="1"/>
</dbReference>
<accession>A0A840R856</accession>
<dbReference type="GO" id="GO:0043953">
    <property type="term" value="P:protein transport by the Tat complex"/>
    <property type="evidence" value="ECO:0007669"/>
    <property type="project" value="UniProtKB-UniRule"/>
</dbReference>
<keyword evidence="12" id="KW-1185">Reference proteome</keyword>
<reference evidence="11 12" key="1">
    <citation type="submission" date="2020-08" db="EMBL/GenBank/DDBJ databases">
        <title>Genomic Encyclopedia of Type Strains, Phase IV (KMG-IV): sequencing the most valuable type-strain genomes for metagenomic binning, comparative biology and taxonomic classification.</title>
        <authorList>
            <person name="Goeker M."/>
        </authorList>
    </citation>
    <scope>NUCLEOTIDE SEQUENCE [LARGE SCALE GENOMIC DNA]</scope>
    <source>
        <strain evidence="11 12">DSM 25701</strain>
    </source>
</reference>
<keyword evidence="6 9" id="KW-1133">Transmembrane helix</keyword>
<comment type="function">
    <text evidence="9">Part of the twin-arginine translocation (Tat) system that transports large folded proteins containing a characteristic twin-arginine motif in their signal peptide across membranes. TatA could form the protein-conducting channel of the Tat system.</text>
</comment>
<keyword evidence="3 9" id="KW-1003">Cell membrane</keyword>
<evidence type="ECO:0000256" key="1">
    <source>
        <dbReference type="ARBA" id="ARBA00004162"/>
    </source>
</evidence>
<comment type="subcellular location">
    <subcellularLocation>
        <location evidence="1 9">Cell membrane</location>
        <topology evidence="1 9">Single-pass membrane protein</topology>
    </subcellularLocation>
</comment>
<keyword evidence="5 9" id="KW-0653">Protein transport</keyword>
<evidence type="ECO:0000313" key="12">
    <source>
        <dbReference type="Proteomes" id="UP000536640"/>
    </source>
</evidence>
<dbReference type="Pfam" id="PF02416">
    <property type="entry name" value="TatA_B_E"/>
    <property type="match status" value="1"/>
</dbReference>
<dbReference type="InterPro" id="IPR006312">
    <property type="entry name" value="TatA/E"/>
</dbReference>
<dbReference type="EMBL" id="JACHHW010000008">
    <property type="protein sequence ID" value="MBB5188562.1"/>
    <property type="molecule type" value="Genomic_DNA"/>
</dbReference>
<comment type="similarity">
    <text evidence="9">Belongs to the TatA/E family.</text>
</comment>
<dbReference type="HAMAP" id="MF_00236">
    <property type="entry name" value="TatA_E"/>
    <property type="match status" value="1"/>
</dbReference>
<evidence type="ECO:0000256" key="7">
    <source>
        <dbReference type="ARBA" id="ARBA00023010"/>
    </source>
</evidence>
<comment type="subunit">
    <text evidence="9">The Tat system comprises two distinct complexes: a TatABC complex, containing multiple copies of TatA, TatB and TatC subunits, and a separate TatA complex, containing only TatA subunits. Substrates initially bind to the TatABC complex, which probably triggers association of the separate TatA complex to form the active translocon.</text>
</comment>
<dbReference type="PANTHER" id="PTHR42982:SF1">
    <property type="entry name" value="SEC-INDEPENDENT PROTEIN TRANSLOCASE PROTEIN TATA"/>
    <property type="match status" value="1"/>
</dbReference>
<dbReference type="NCBIfam" id="NF002813">
    <property type="entry name" value="PRK02958.1"/>
    <property type="match status" value="1"/>
</dbReference>
<evidence type="ECO:0000313" key="11">
    <source>
        <dbReference type="EMBL" id="MBB5188562.1"/>
    </source>
</evidence>
<keyword evidence="7 9" id="KW-0811">Translocation</keyword>
<keyword evidence="4 9" id="KW-0812">Transmembrane</keyword>
<protein>
    <recommendedName>
        <fullName evidence="9">Sec-independent protein translocase protein TatA</fullName>
    </recommendedName>
</protein>
<evidence type="ECO:0000256" key="2">
    <source>
        <dbReference type="ARBA" id="ARBA00022448"/>
    </source>
</evidence>
<feature type="compositionally biased region" description="Basic and acidic residues" evidence="10">
    <location>
        <begin position="40"/>
        <end position="62"/>
    </location>
</feature>
<dbReference type="Gene3D" id="1.20.5.3310">
    <property type="match status" value="1"/>
</dbReference>
<feature type="region of interest" description="Disordered" evidence="10">
    <location>
        <begin position="37"/>
        <end position="77"/>
    </location>
</feature>
<evidence type="ECO:0000256" key="3">
    <source>
        <dbReference type="ARBA" id="ARBA00022475"/>
    </source>
</evidence>
<comment type="caution">
    <text evidence="11">The sequence shown here is derived from an EMBL/GenBank/DDBJ whole genome shotgun (WGS) entry which is preliminary data.</text>
</comment>
<dbReference type="AlphaFoldDB" id="A0A840R856"/>
<dbReference type="NCBIfam" id="TIGR01411">
    <property type="entry name" value="tatAE"/>
    <property type="match status" value="1"/>
</dbReference>
<evidence type="ECO:0000256" key="9">
    <source>
        <dbReference type="HAMAP-Rule" id="MF_00236"/>
    </source>
</evidence>
<keyword evidence="2 9" id="KW-0813">Transport</keyword>
<feature type="transmembrane region" description="Helical" evidence="9">
    <location>
        <begin position="6"/>
        <end position="24"/>
    </location>
</feature>
<evidence type="ECO:0000256" key="4">
    <source>
        <dbReference type="ARBA" id="ARBA00022692"/>
    </source>
</evidence>
<organism evidence="11 12">
    <name type="scientific">Zhongshania antarctica</name>
    <dbReference type="NCBI Taxonomy" id="641702"/>
    <lineage>
        <taxon>Bacteria</taxon>
        <taxon>Pseudomonadati</taxon>
        <taxon>Pseudomonadota</taxon>
        <taxon>Gammaproteobacteria</taxon>
        <taxon>Cellvibrionales</taxon>
        <taxon>Spongiibacteraceae</taxon>
        <taxon>Zhongshania</taxon>
    </lineage>
</organism>
<dbReference type="InterPro" id="IPR003369">
    <property type="entry name" value="TatA/B/E"/>
</dbReference>
<evidence type="ECO:0000256" key="6">
    <source>
        <dbReference type="ARBA" id="ARBA00022989"/>
    </source>
</evidence>
<dbReference type="GO" id="GO:0033281">
    <property type="term" value="C:TAT protein transport complex"/>
    <property type="evidence" value="ECO:0007669"/>
    <property type="project" value="UniProtKB-UniRule"/>
</dbReference>
<gene>
    <name evidence="9" type="primary">tatA</name>
    <name evidence="11" type="ORF">HNQ57_002852</name>
</gene>
<dbReference type="Proteomes" id="UP000536640">
    <property type="component" value="Unassembled WGS sequence"/>
</dbReference>
<evidence type="ECO:0000256" key="5">
    <source>
        <dbReference type="ARBA" id="ARBA00022927"/>
    </source>
</evidence>
<proteinExistence type="inferred from homology"/>
<name>A0A840R856_9GAMM</name>
<dbReference type="GO" id="GO:0008320">
    <property type="term" value="F:protein transmembrane transporter activity"/>
    <property type="evidence" value="ECO:0007669"/>
    <property type="project" value="UniProtKB-UniRule"/>
</dbReference>
<sequence>MGLGGISIWQLLIILAIVVLLFGTKKLKGMGTDLGGALKGFKDSMKGDEDEEAKNLESKAEQDAGTAKTESKEESKH</sequence>
<dbReference type="RefSeq" id="WP_184464020.1">
    <property type="nucleotide sequence ID" value="NZ_JACHHW010000008.1"/>
</dbReference>
<evidence type="ECO:0000256" key="10">
    <source>
        <dbReference type="SAM" id="MobiDB-lite"/>
    </source>
</evidence>
<keyword evidence="8 9" id="KW-0472">Membrane</keyword>
<evidence type="ECO:0000256" key="8">
    <source>
        <dbReference type="ARBA" id="ARBA00023136"/>
    </source>
</evidence>